<feature type="transmembrane region" description="Helical" evidence="6">
    <location>
        <begin position="123"/>
        <end position="144"/>
    </location>
</feature>
<evidence type="ECO:0000256" key="3">
    <source>
        <dbReference type="ARBA" id="ARBA00022692"/>
    </source>
</evidence>
<name>A0AAV9X791_9PEZI</name>
<accession>A0AAV9X791</accession>
<evidence type="ECO:0000256" key="5">
    <source>
        <dbReference type="ARBA" id="ARBA00023136"/>
    </source>
</evidence>
<evidence type="ECO:0000313" key="10">
    <source>
        <dbReference type="Proteomes" id="UP001365542"/>
    </source>
</evidence>
<evidence type="ECO:0000256" key="2">
    <source>
        <dbReference type="ARBA" id="ARBA00010596"/>
    </source>
</evidence>
<evidence type="ECO:0000256" key="4">
    <source>
        <dbReference type="ARBA" id="ARBA00022989"/>
    </source>
</evidence>
<dbReference type="InterPro" id="IPR006977">
    <property type="entry name" value="Yip1_dom"/>
</dbReference>
<dbReference type="GO" id="GO:0000139">
    <property type="term" value="C:Golgi membrane"/>
    <property type="evidence" value="ECO:0007669"/>
    <property type="project" value="UniProtKB-SubCell"/>
</dbReference>
<evidence type="ECO:0000256" key="1">
    <source>
        <dbReference type="ARBA" id="ARBA00004141"/>
    </source>
</evidence>
<proteinExistence type="inferred from homology"/>
<keyword evidence="5 6" id="KW-0472">Membrane</keyword>
<dbReference type="PANTHER" id="PTHR12822:SF2">
    <property type="entry name" value="PROTEIN YIPF"/>
    <property type="match status" value="1"/>
</dbReference>
<keyword evidence="10" id="KW-1185">Reference proteome</keyword>
<keyword evidence="3 6" id="KW-0812">Transmembrane</keyword>
<feature type="transmembrane region" description="Helical" evidence="6">
    <location>
        <begin position="164"/>
        <end position="187"/>
    </location>
</feature>
<dbReference type="EMBL" id="JAVHJO010000009">
    <property type="protein sequence ID" value="KAK6537521.1"/>
    <property type="molecule type" value="Genomic_DNA"/>
</dbReference>
<evidence type="ECO:0000313" key="9">
    <source>
        <dbReference type="EMBL" id="KAK6537521.1"/>
    </source>
</evidence>
<gene>
    <name evidence="9" type="ORF">TWF694_011704</name>
</gene>
<dbReference type="GO" id="GO:0016192">
    <property type="term" value="P:vesicle-mediated transport"/>
    <property type="evidence" value="ECO:0007669"/>
    <property type="project" value="InterPro"/>
</dbReference>
<sequence length="286" mass="30728">MSRPSGAGYDVVVEVDDEGDLGHTDLETGLDFQDFGHNDPPTGKIPSQESRGFFSGGGPSSRTTADNSGPAPTGKRYLWSLSFYAQFFNVDTNEVARRCFAALFPKSNFLDVLEGNPDLYGPVWIASTVVLMLFLTSTLAGYFTNLKSDGDGPGFRYNFASLTGAAGLVYGYTAIVPAALWGVLKWYGSDSANLLECLSLYGYANVIWVPVSIASVSPIQILNWVFCAVGLGVSATFLFRNLYPVISGIDAQTSKIVLVVMLILHGGFALAIKILFFAHTASTKPL</sequence>
<feature type="transmembrane region" description="Helical" evidence="6">
    <location>
        <begin position="221"/>
        <end position="243"/>
    </location>
</feature>
<feature type="domain" description="Yip1" evidence="8">
    <location>
        <begin position="104"/>
        <end position="271"/>
    </location>
</feature>
<organism evidence="9 10">
    <name type="scientific">Orbilia ellipsospora</name>
    <dbReference type="NCBI Taxonomy" id="2528407"/>
    <lineage>
        <taxon>Eukaryota</taxon>
        <taxon>Fungi</taxon>
        <taxon>Dikarya</taxon>
        <taxon>Ascomycota</taxon>
        <taxon>Pezizomycotina</taxon>
        <taxon>Orbiliomycetes</taxon>
        <taxon>Orbiliales</taxon>
        <taxon>Orbiliaceae</taxon>
        <taxon>Orbilia</taxon>
    </lineage>
</organism>
<comment type="similarity">
    <text evidence="2 6">Belongs to the YIP1 family.</text>
</comment>
<keyword evidence="4 6" id="KW-1133">Transmembrane helix</keyword>
<dbReference type="GO" id="GO:0031267">
    <property type="term" value="F:small GTPase binding"/>
    <property type="evidence" value="ECO:0007669"/>
    <property type="project" value="InterPro"/>
</dbReference>
<reference evidence="9 10" key="1">
    <citation type="submission" date="2019-10" db="EMBL/GenBank/DDBJ databases">
        <authorList>
            <person name="Palmer J.M."/>
        </authorList>
    </citation>
    <scope>NUCLEOTIDE SEQUENCE [LARGE SCALE GENOMIC DNA]</scope>
    <source>
        <strain evidence="9 10">TWF694</strain>
    </source>
</reference>
<feature type="region of interest" description="Disordered" evidence="7">
    <location>
        <begin position="26"/>
        <end position="71"/>
    </location>
</feature>
<evidence type="ECO:0000256" key="7">
    <source>
        <dbReference type="SAM" id="MobiDB-lite"/>
    </source>
</evidence>
<comment type="subcellular location">
    <subcellularLocation>
        <location evidence="6">Golgi apparatus membrane</location>
        <topology evidence="6">Multi-pass membrane protein</topology>
    </subcellularLocation>
    <subcellularLocation>
        <location evidence="1">Membrane</location>
        <topology evidence="1">Multi-pass membrane protein</topology>
    </subcellularLocation>
</comment>
<evidence type="ECO:0000259" key="8">
    <source>
        <dbReference type="Pfam" id="PF04893"/>
    </source>
</evidence>
<protein>
    <recommendedName>
        <fullName evidence="6">Protein YIP</fullName>
    </recommendedName>
</protein>
<dbReference type="InterPro" id="IPR039765">
    <property type="entry name" value="Yip5/YIPF1/YIPF2"/>
</dbReference>
<dbReference type="AlphaFoldDB" id="A0AAV9X791"/>
<feature type="transmembrane region" description="Helical" evidence="6">
    <location>
        <begin position="194"/>
        <end position="215"/>
    </location>
</feature>
<dbReference type="Pfam" id="PF04893">
    <property type="entry name" value="Yip1"/>
    <property type="match status" value="1"/>
</dbReference>
<evidence type="ECO:0000256" key="6">
    <source>
        <dbReference type="RuleBase" id="RU361264"/>
    </source>
</evidence>
<comment type="caution">
    <text evidence="9">The sequence shown here is derived from an EMBL/GenBank/DDBJ whole genome shotgun (WGS) entry which is preliminary data.</text>
</comment>
<dbReference type="Proteomes" id="UP001365542">
    <property type="component" value="Unassembled WGS sequence"/>
</dbReference>
<feature type="transmembrane region" description="Helical" evidence="6">
    <location>
        <begin position="255"/>
        <end position="278"/>
    </location>
</feature>
<dbReference type="PANTHER" id="PTHR12822">
    <property type="entry name" value="PROTEIN YIPF"/>
    <property type="match status" value="1"/>
</dbReference>